<organism evidence="2">
    <name type="scientific">Anguilla anguilla</name>
    <name type="common">European freshwater eel</name>
    <name type="synonym">Muraena anguilla</name>
    <dbReference type="NCBI Taxonomy" id="7936"/>
    <lineage>
        <taxon>Eukaryota</taxon>
        <taxon>Metazoa</taxon>
        <taxon>Chordata</taxon>
        <taxon>Craniata</taxon>
        <taxon>Vertebrata</taxon>
        <taxon>Euteleostomi</taxon>
        <taxon>Actinopterygii</taxon>
        <taxon>Neopterygii</taxon>
        <taxon>Teleostei</taxon>
        <taxon>Anguilliformes</taxon>
        <taxon>Anguillidae</taxon>
        <taxon>Anguilla</taxon>
    </lineage>
</organism>
<protein>
    <submittedName>
        <fullName evidence="2">Uncharacterized protein</fullName>
    </submittedName>
</protein>
<evidence type="ECO:0000313" key="2">
    <source>
        <dbReference type="EMBL" id="JAH35260.1"/>
    </source>
</evidence>
<dbReference type="EMBL" id="GBXM01073317">
    <property type="protein sequence ID" value="JAH35260.1"/>
    <property type="molecule type" value="Transcribed_RNA"/>
</dbReference>
<evidence type="ECO:0000256" key="1">
    <source>
        <dbReference type="SAM" id="SignalP"/>
    </source>
</evidence>
<dbReference type="AlphaFoldDB" id="A0A0E9S3P3"/>
<proteinExistence type="predicted"/>
<reference evidence="2" key="2">
    <citation type="journal article" date="2015" name="Fish Shellfish Immunol.">
        <title>Early steps in the European eel (Anguilla anguilla)-Vibrio vulnificus interaction in the gills: Role of the RtxA13 toxin.</title>
        <authorList>
            <person name="Callol A."/>
            <person name="Pajuelo D."/>
            <person name="Ebbesson L."/>
            <person name="Teles M."/>
            <person name="MacKenzie S."/>
            <person name="Amaro C."/>
        </authorList>
    </citation>
    <scope>NUCLEOTIDE SEQUENCE</scope>
</reference>
<feature type="chain" id="PRO_5002432691" evidence="1">
    <location>
        <begin position="26"/>
        <end position="41"/>
    </location>
</feature>
<feature type="signal peptide" evidence="1">
    <location>
        <begin position="1"/>
        <end position="25"/>
    </location>
</feature>
<reference evidence="2" key="1">
    <citation type="submission" date="2014-11" db="EMBL/GenBank/DDBJ databases">
        <authorList>
            <person name="Amaro Gonzalez C."/>
        </authorList>
    </citation>
    <scope>NUCLEOTIDE SEQUENCE</scope>
</reference>
<accession>A0A0E9S3P3</accession>
<name>A0A0E9S3P3_ANGAN</name>
<keyword evidence="1" id="KW-0732">Signal</keyword>
<sequence>MVAFISHCISTISTVLVCVCECARACVRVCVCTHLSVCKHV</sequence>